<comment type="caution">
    <text evidence="3">The sequence shown here is derived from an EMBL/GenBank/DDBJ whole genome shotgun (WGS) entry which is preliminary data.</text>
</comment>
<dbReference type="Proteomes" id="UP000051487">
    <property type="component" value="Unassembled WGS sequence"/>
</dbReference>
<name>A0AAN4PG94_ASPLE</name>
<sequence>MAGQRSLFDRVTLPEGHPQTKKTEQTEQTEQPAPPATAAGPASSAPAGPRRKRTRLDVIKAEWKREYLAELREQHWVVPENPIEGEDEGPGQGLTAGQALRKTELLQDLEELKGIKDQHLEHKRELQEKIAGLQKELEAADAAFREAKVNISEVVRKLNKLPRE</sequence>
<dbReference type="EMBL" id="BCLY01000005">
    <property type="protein sequence ID" value="GAQ05818.1"/>
    <property type="molecule type" value="Genomic_DNA"/>
</dbReference>
<organism evidence="3 4">
    <name type="scientific">Aspergillus lentulus</name>
    <dbReference type="NCBI Taxonomy" id="293939"/>
    <lineage>
        <taxon>Eukaryota</taxon>
        <taxon>Fungi</taxon>
        <taxon>Dikarya</taxon>
        <taxon>Ascomycota</taxon>
        <taxon>Pezizomycotina</taxon>
        <taxon>Eurotiomycetes</taxon>
        <taxon>Eurotiomycetidae</taxon>
        <taxon>Eurotiales</taxon>
        <taxon>Aspergillaceae</taxon>
        <taxon>Aspergillus</taxon>
        <taxon>Aspergillus subgen. Fumigati</taxon>
    </lineage>
</organism>
<feature type="region of interest" description="Disordered" evidence="2">
    <location>
        <begin position="1"/>
        <end position="55"/>
    </location>
</feature>
<proteinExistence type="predicted"/>
<keyword evidence="1" id="KW-0175">Coiled coil</keyword>
<protein>
    <submittedName>
        <fullName evidence="3">Uncharacterized protein</fullName>
    </submittedName>
</protein>
<evidence type="ECO:0000313" key="3">
    <source>
        <dbReference type="EMBL" id="GAQ05818.1"/>
    </source>
</evidence>
<gene>
    <name evidence="3" type="ORF">ALT_3139</name>
</gene>
<dbReference type="AlphaFoldDB" id="A0AAN4PG94"/>
<evidence type="ECO:0000256" key="1">
    <source>
        <dbReference type="SAM" id="Coils"/>
    </source>
</evidence>
<evidence type="ECO:0000256" key="2">
    <source>
        <dbReference type="SAM" id="MobiDB-lite"/>
    </source>
</evidence>
<reference evidence="3 4" key="1">
    <citation type="submission" date="2015-11" db="EMBL/GenBank/DDBJ databases">
        <title>Aspergillus lentulus strain IFM 54703T.</title>
        <authorList>
            <person name="Kusuya Y."/>
            <person name="Sakai K."/>
            <person name="Kamei K."/>
            <person name="Takahashi H."/>
            <person name="Yaguchi T."/>
        </authorList>
    </citation>
    <scope>NUCLEOTIDE SEQUENCE [LARGE SCALE GENOMIC DNA]</scope>
    <source>
        <strain evidence="3 4">IFM 54703</strain>
    </source>
</reference>
<feature type="coiled-coil region" evidence="1">
    <location>
        <begin position="109"/>
        <end position="150"/>
    </location>
</feature>
<accession>A0AAN4PG94</accession>
<evidence type="ECO:0000313" key="4">
    <source>
        <dbReference type="Proteomes" id="UP000051487"/>
    </source>
</evidence>
<feature type="compositionally biased region" description="Low complexity" evidence="2">
    <location>
        <begin position="26"/>
        <end position="48"/>
    </location>
</feature>